<evidence type="ECO:0000256" key="1">
    <source>
        <dbReference type="ARBA" id="ARBA00022729"/>
    </source>
</evidence>
<keyword evidence="1" id="KW-0732">Signal</keyword>
<name>A0AAU8IXT5_9ACTN</name>
<dbReference type="EMBL" id="CP159534">
    <property type="protein sequence ID" value="XCJ73283.1"/>
    <property type="molecule type" value="Genomic_DNA"/>
</dbReference>
<gene>
    <name evidence="2" type="ORF">ABII15_26445</name>
</gene>
<protein>
    <submittedName>
        <fullName evidence="2">VCBS repeat-containing protein</fullName>
    </submittedName>
</protein>
<sequence>MRRGDPDARHHRQPLPRPFSRLGIVLVTTTLIAVAAGTASADTGAASTSSDAFRITRAAQGIAPASTRTSVAAAPQTAAVFGMFAIDTRGALYSYAADSTTVLAPREQLATDYGDVRTASSADDDGDGVADDTWVWTTNGGLSSSYGYVGGGWNIYDSVFSPGNLGGAQGYDVIGRDADGVLWMYYGYSDGTLTARHKVGPAWDQFTQLTGKGDLTGDQWPDLVARDASGVLWLYKGTGDGNAPFAARTRIGPGWNQFDALVGTGDLDLDGKADLMARQPNGDLYFYKGTGDAAAPFAAKKKIGTGYQTYRVMFS</sequence>
<accession>A0AAU8IXT5</accession>
<organism evidence="2">
    <name type="scientific">Streptomyces tabacisoli</name>
    <dbReference type="NCBI Taxonomy" id="3156398"/>
    <lineage>
        <taxon>Bacteria</taxon>
        <taxon>Bacillati</taxon>
        <taxon>Actinomycetota</taxon>
        <taxon>Actinomycetes</taxon>
        <taxon>Kitasatosporales</taxon>
        <taxon>Streptomycetaceae</taxon>
        <taxon>Streptomyces</taxon>
    </lineage>
</organism>
<dbReference type="RefSeq" id="WP_353944770.1">
    <property type="nucleotide sequence ID" value="NZ_CP159534.1"/>
</dbReference>
<proteinExistence type="predicted"/>
<dbReference type="Pfam" id="PF13517">
    <property type="entry name" value="FG-GAP_3"/>
    <property type="match status" value="1"/>
</dbReference>
<evidence type="ECO:0000313" key="2">
    <source>
        <dbReference type="EMBL" id="XCJ73283.1"/>
    </source>
</evidence>
<dbReference type="SUPFAM" id="SSF69318">
    <property type="entry name" value="Integrin alpha N-terminal domain"/>
    <property type="match status" value="1"/>
</dbReference>
<dbReference type="InterPro" id="IPR028994">
    <property type="entry name" value="Integrin_alpha_N"/>
</dbReference>
<reference evidence="2" key="1">
    <citation type="submission" date="2024-06" db="EMBL/GenBank/DDBJ databases">
        <title>Streptomyces sp. strain HUAS MG91 genome sequences.</title>
        <authorList>
            <person name="Mo P."/>
        </authorList>
    </citation>
    <scope>NUCLEOTIDE SEQUENCE</scope>
    <source>
        <strain evidence="2">HUAS MG91</strain>
    </source>
</reference>
<dbReference type="InterPro" id="IPR013517">
    <property type="entry name" value="FG-GAP"/>
</dbReference>
<dbReference type="AlphaFoldDB" id="A0AAU8IXT5"/>
<dbReference type="Gene3D" id="2.115.10.10">
    <property type="entry name" value="Tachylectin 2"/>
    <property type="match status" value="1"/>
</dbReference>
<dbReference type="KEGG" id="stac:ABII15_26445"/>